<accession>A0ABD4Q9V6</accession>
<protein>
    <submittedName>
        <fullName evidence="1">Uncharacterized protein</fullName>
    </submittedName>
</protein>
<evidence type="ECO:0000313" key="1">
    <source>
        <dbReference type="EMBL" id="MBP0685729.1"/>
    </source>
</evidence>
<dbReference type="Proteomes" id="UP000671119">
    <property type="component" value="Unassembled WGS sequence"/>
</dbReference>
<dbReference type="AlphaFoldDB" id="A0ABD4Q9V6"/>
<dbReference type="Gene3D" id="3.30.830.10">
    <property type="entry name" value="Metalloenzyme, LuxS/M16 peptidase-like"/>
    <property type="match status" value="1"/>
</dbReference>
<reference evidence="1 2" key="1">
    <citation type="submission" date="2021-03" db="EMBL/GenBank/DDBJ databases">
        <title>Whole Genome Sequencing of Mycobacterium tuberculosis clinical isolates from Arunachal Pradesh, India.</title>
        <authorList>
            <person name="Singh S."/>
            <person name="Mudliar S.R."/>
            <person name="Kulsum U."/>
            <person name="Rufai S.B."/>
            <person name="Singh P.K."/>
            <person name="Umpo M."/>
            <person name="Nyori M."/>
        </authorList>
    </citation>
    <scope>NUCLEOTIDE SEQUENCE [LARGE SCALE GENOMIC DNA]</scope>
    <source>
        <strain evidence="1 2">OMICS/BPL/0142/20/SP</strain>
    </source>
</reference>
<evidence type="ECO:0000313" key="2">
    <source>
        <dbReference type="Proteomes" id="UP000671119"/>
    </source>
</evidence>
<dbReference type="EMBL" id="JAGIZI010000480">
    <property type="protein sequence ID" value="MBP0685729.1"/>
    <property type="molecule type" value="Genomic_DNA"/>
</dbReference>
<dbReference type="SUPFAM" id="SSF63411">
    <property type="entry name" value="LuxS/MPP-like metallohydrolase"/>
    <property type="match status" value="1"/>
</dbReference>
<sequence>MKDNVVPKLKENDASYKDRVEALLHQIELGFKRHKPEFGFSLLSSLVPSWVNGADPLEVLTVEKILSKFKKEYS</sequence>
<proteinExistence type="predicted"/>
<gene>
    <name evidence="1" type="ORF">J8J21_22040</name>
</gene>
<comment type="caution">
    <text evidence="1">The sequence shown here is derived from an EMBL/GenBank/DDBJ whole genome shotgun (WGS) entry which is preliminary data.</text>
</comment>
<name>A0ABD4Q9V6_MYCTX</name>
<feature type="non-terminal residue" evidence="1">
    <location>
        <position position="74"/>
    </location>
</feature>
<organism evidence="1 2">
    <name type="scientific">Mycobacterium tuberculosis</name>
    <dbReference type="NCBI Taxonomy" id="1773"/>
    <lineage>
        <taxon>Bacteria</taxon>
        <taxon>Bacillati</taxon>
        <taxon>Actinomycetota</taxon>
        <taxon>Actinomycetes</taxon>
        <taxon>Mycobacteriales</taxon>
        <taxon>Mycobacteriaceae</taxon>
        <taxon>Mycobacterium</taxon>
        <taxon>Mycobacterium tuberculosis complex</taxon>
    </lineage>
</organism>
<dbReference type="InterPro" id="IPR011249">
    <property type="entry name" value="Metalloenz_LuxS/M16"/>
</dbReference>